<feature type="transmembrane region" description="Helical" evidence="1">
    <location>
        <begin position="232"/>
        <end position="253"/>
    </location>
</feature>
<evidence type="ECO:0000313" key="3">
    <source>
        <dbReference type="Proteomes" id="UP000319663"/>
    </source>
</evidence>
<dbReference type="EMBL" id="VIFY01000068">
    <property type="protein sequence ID" value="TQB72188.1"/>
    <property type="molecule type" value="Genomic_DNA"/>
</dbReference>
<keyword evidence="3" id="KW-1185">Reference proteome</keyword>
<sequence>MQLIIHRVEDAGLHRICSCSPSVFVLNPLIPVVLGLRTTVGSPCTDVCHQTSNETTPADIVCLDSDYNTTITGSNFQKCVECQLRSSYADNYTGETDVLWGLYNLRYAFSTCVFGYPKQVNNISSPCIVACQPLDAALEPGLTTATSDYYSMCLPDVFPDNIVTTCEFCYNLTTNQVYMANFIEALRYNCHFRTSLTDAFAISPTKIFYPSGLPPSVPTSSAASGSSGHRNLTVIIVLPVLAGVILISVALGAPSSSLGPCPHPLPRPPDGGRSGFSRVNRLRVWHVRSKIRIRRPSADPRVFQTR</sequence>
<organism evidence="2 3">
    <name type="scientific">Monascus purpureus</name>
    <name type="common">Red mold</name>
    <name type="synonym">Monascus anka</name>
    <dbReference type="NCBI Taxonomy" id="5098"/>
    <lineage>
        <taxon>Eukaryota</taxon>
        <taxon>Fungi</taxon>
        <taxon>Dikarya</taxon>
        <taxon>Ascomycota</taxon>
        <taxon>Pezizomycotina</taxon>
        <taxon>Eurotiomycetes</taxon>
        <taxon>Eurotiomycetidae</taxon>
        <taxon>Eurotiales</taxon>
        <taxon>Aspergillaceae</taxon>
        <taxon>Monascus</taxon>
    </lineage>
</organism>
<dbReference type="AlphaFoldDB" id="A0A507QWN4"/>
<dbReference type="Proteomes" id="UP000319663">
    <property type="component" value="Unassembled WGS sequence"/>
</dbReference>
<proteinExistence type="predicted"/>
<reference evidence="2 3" key="1">
    <citation type="submission" date="2019-06" db="EMBL/GenBank/DDBJ databases">
        <title>Wine fermentation using esterase from Monascus purpureus.</title>
        <authorList>
            <person name="Geng C."/>
            <person name="Zhang Y."/>
        </authorList>
    </citation>
    <scope>NUCLEOTIDE SEQUENCE [LARGE SCALE GENOMIC DNA]</scope>
    <source>
        <strain evidence="2">HQ1</strain>
    </source>
</reference>
<keyword evidence="1" id="KW-0812">Transmembrane</keyword>
<accession>A0A507QWN4</accession>
<evidence type="ECO:0000256" key="1">
    <source>
        <dbReference type="SAM" id="Phobius"/>
    </source>
</evidence>
<keyword evidence="1" id="KW-1133">Transmembrane helix</keyword>
<keyword evidence="1" id="KW-0472">Membrane</keyword>
<evidence type="ECO:0000313" key="2">
    <source>
        <dbReference type="EMBL" id="TQB72188.1"/>
    </source>
</evidence>
<gene>
    <name evidence="2" type="ORF">MPDQ_006986</name>
</gene>
<name>A0A507QWN4_MONPU</name>
<protein>
    <submittedName>
        <fullName evidence="2">Uncharacterized protein</fullName>
    </submittedName>
</protein>
<comment type="caution">
    <text evidence="2">The sequence shown here is derived from an EMBL/GenBank/DDBJ whole genome shotgun (WGS) entry which is preliminary data.</text>
</comment>